<proteinExistence type="predicted"/>
<dbReference type="Proteomes" id="UP000193380">
    <property type="component" value="Unassembled WGS sequence"/>
</dbReference>
<dbReference type="SUPFAM" id="SSF55486">
    <property type="entry name" value="Metalloproteases ('zincins'), catalytic domain"/>
    <property type="match status" value="1"/>
</dbReference>
<dbReference type="GO" id="GO:0004222">
    <property type="term" value="F:metalloendopeptidase activity"/>
    <property type="evidence" value="ECO:0007669"/>
    <property type="project" value="InterPro"/>
</dbReference>
<dbReference type="Pfam" id="PF01400">
    <property type="entry name" value="Astacin"/>
    <property type="match status" value="1"/>
</dbReference>
<comment type="caution">
    <text evidence="1">Lacks conserved residue(s) required for the propagation of feature annotation.</text>
</comment>
<evidence type="ECO:0000259" key="2">
    <source>
        <dbReference type="PROSITE" id="PS51864"/>
    </source>
</evidence>
<dbReference type="EMBL" id="FR904444">
    <property type="protein sequence ID" value="CDQ63560.1"/>
    <property type="molecule type" value="Genomic_DNA"/>
</dbReference>
<sequence>MVNQMWYLIHRLFSYQAWSCILMLLEVTTLTFRVKLDEFYSHVHTLGIYHEHNRSDGDQYVKIYCTFIYTHIHLYFQKQDTNNPNTPYDNSSVMHYPIWISSFNGKDTITPIPNLSVKIGC</sequence>
<accession>A0A060WG65</accession>
<dbReference type="PANTHER" id="PTHR10127">
    <property type="entry name" value="DISCOIDIN, CUB, EGF, LAMININ , AND ZINC METALLOPROTEASE DOMAIN CONTAINING"/>
    <property type="match status" value="1"/>
</dbReference>
<dbReference type="InterPro" id="IPR001506">
    <property type="entry name" value="Peptidase_M12A"/>
</dbReference>
<dbReference type="PANTHER" id="PTHR10127:SF839">
    <property type="entry name" value="HATCHING ENZYME 1.2-RELATED"/>
    <property type="match status" value="1"/>
</dbReference>
<dbReference type="MEROPS" id="M12.006"/>
<protein>
    <recommendedName>
        <fullName evidence="2">Peptidase M12A domain-containing protein</fullName>
    </recommendedName>
</protein>
<dbReference type="InterPro" id="IPR024079">
    <property type="entry name" value="MetalloPept_cat_dom_sf"/>
</dbReference>
<dbReference type="PROSITE" id="PS51864">
    <property type="entry name" value="ASTACIN"/>
    <property type="match status" value="1"/>
</dbReference>
<evidence type="ECO:0000313" key="4">
    <source>
        <dbReference type="Proteomes" id="UP000193380"/>
    </source>
</evidence>
<feature type="domain" description="Peptidase M12A" evidence="2">
    <location>
        <begin position="1"/>
        <end position="121"/>
    </location>
</feature>
<reference evidence="3" key="1">
    <citation type="journal article" date="2014" name="Nat. Commun.">
        <title>The rainbow trout genome provides novel insights into evolution after whole-genome duplication in vertebrates.</title>
        <authorList>
            <person name="Berthelot C."/>
            <person name="Brunet F."/>
            <person name="Chalopin D."/>
            <person name="Juanchich A."/>
            <person name="Bernard M."/>
            <person name="Noel B."/>
            <person name="Bento P."/>
            <person name="Da Silva C."/>
            <person name="Labadie K."/>
            <person name="Alberti A."/>
            <person name="Aury J.M."/>
            <person name="Louis A."/>
            <person name="Dehais P."/>
            <person name="Bardou P."/>
            <person name="Montfort J."/>
            <person name="Klopp C."/>
            <person name="Cabau C."/>
            <person name="Gaspin C."/>
            <person name="Thorgaard G.H."/>
            <person name="Boussaha M."/>
            <person name="Quillet E."/>
            <person name="Guyomard R."/>
            <person name="Galiana D."/>
            <person name="Bobe J."/>
            <person name="Volff J.N."/>
            <person name="Genet C."/>
            <person name="Wincker P."/>
            <person name="Jaillon O."/>
            <person name="Roest Crollius H."/>
            <person name="Guiguen Y."/>
        </authorList>
    </citation>
    <scope>NUCLEOTIDE SEQUENCE [LARGE SCALE GENOMIC DNA]</scope>
</reference>
<evidence type="ECO:0000313" key="3">
    <source>
        <dbReference type="EMBL" id="CDQ63560.1"/>
    </source>
</evidence>
<dbReference type="AlphaFoldDB" id="A0A060WG65"/>
<name>A0A060WG65_ONCMY</name>
<dbReference type="Gene3D" id="3.40.390.10">
    <property type="entry name" value="Collagenase (Catalytic Domain)"/>
    <property type="match status" value="1"/>
</dbReference>
<reference evidence="3" key="2">
    <citation type="submission" date="2014-03" db="EMBL/GenBank/DDBJ databases">
        <authorList>
            <person name="Genoscope - CEA"/>
        </authorList>
    </citation>
    <scope>NUCLEOTIDE SEQUENCE</scope>
</reference>
<evidence type="ECO:0000256" key="1">
    <source>
        <dbReference type="PROSITE-ProRule" id="PRU01211"/>
    </source>
</evidence>
<gene>
    <name evidence="3" type="ORF">GSONMT00069379001</name>
</gene>
<dbReference type="STRING" id="8022.A0A060WG65"/>
<dbReference type="GO" id="GO:0006508">
    <property type="term" value="P:proteolysis"/>
    <property type="evidence" value="ECO:0007669"/>
    <property type="project" value="InterPro"/>
</dbReference>
<dbReference type="PaxDb" id="8022-A0A060WG65"/>
<organism evidence="3 4">
    <name type="scientific">Oncorhynchus mykiss</name>
    <name type="common">Rainbow trout</name>
    <name type="synonym">Salmo gairdneri</name>
    <dbReference type="NCBI Taxonomy" id="8022"/>
    <lineage>
        <taxon>Eukaryota</taxon>
        <taxon>Metazoa</taxon>
        <taxon>Chordata</taxon>
        <taxon>Craniata</taxon>
        <taxon>Vertebrata</taxon>
        <taxon>Euteleostomi</taxon>
        <taxon>Actinopterygii</taxon>
        <taxon>Neopterygii</taxon>
        <taxon>Teleostei</taxon>
        <taxon>Protacanthopterygii</taxon>
        <taxon>Salmoniformes</taxon>
        <taxon>Salmonidae</taxon>
        <taxon>Salmoninae</taxon>
        <taxon>Oncorhynchus</taxon>
    </lineage>
</organism>